<dbReference type="AlphaFoldDB" id="A0A455SWQ2"/>
<dbReference type="EMBL" id="AP019377">
    <property type="protein sequence ID" value="BBH92110.1"/>
    <property type="molecule type" value="Genomic_DNA"/>
</dbReference>
<name>A0A455SWQ2_9CHLR</name>
<accession>A0A455SWQ2</accession>
<gene>
    <name evidence="1" type="ORF">KTA_03090</name>
</gene>
<protein>
    <submittedName>
        <fullName evidence="1">Uncharacterized protein</fullName>
    </submittedName>
</protein>
<proteinExistence type="predicted"/>
<organism evidence="1">
    <name type="scientific">Thermogemmatispora argillosa</name>
    <dbReference type="NCBI Taxonomy" id="2045280"/>
    <lineage>
        <taxon>Bacteria</taxon>
        <taxon>Bacillati</taxon>
        <taxon>Chloroflexota</taxon>
        <taxon>Ktedonobacteria</taxon>
        <taxon>Thermogemmatisporales</taxon>
        <taxon>Thermogemmatisporaceae</taxon>
        <taxon>Thermogemmatispora</taxon>
    </lineage>
</organism>
<evidence type="ECO:0000313" key="1">
    <source>
        <dbReference type="EMBL" id="BBH92110.1"/>
    </source>
</evidence>
<reference evidence="1" key="1">
    <citation type="submission" date="2018-12" db="EMBL/GenBank/DDBJ databases">
        <title>Novel natural products biosynthetic potential of the class Ktedonobacteria.</title>
        <authorList>
            <person name="Zheng Y."/>
            <person name="Saitou A."/>
            <person name="Wang C.M."/>
            <person name="Toyoda A."/>
            <person name="Minakuchi Y."/>
            <person name="Sekiguchi Y."/>
            <person name="Ueda K."/>
            <person name="Takano H."/>
            <person name="Sakai Y."/>
            <person name="Yokota A."/>
            <person name="Yabe S."/>
        </authorList>
    </citation>
    <scope>NUCLEOTIDE SEQUENCE</scope>
    <source>
        <strain evidence="1">A3-2</strain>
    </source>
</reference>
<sequence>MNPAFYDAVVGEQLIQAVVNAEPELVALQVRGGQRFAWVTVRFWLWQMRRDPATGQLQQGLQADPTTGQPVRHQMSVLLLRVPPAVQGPSAPMGGTGWLVSNYGLDVPAGAPLPLLTPP</sequence>